<dbReference type="GO" id="GO:0009507">
    <property type="term" value="C:chloroplast"/>
    <property type="evidence" value="ECO:0007669"/>
    <property type="project" value="UniProtKB-SubCell"/>
</dbReference>
<dbReference type="Gene3D" id="3.10.129.10">
    <property type="entry name" value="Hotdog Thioesterase"/>
    <property type="match status" value="1"/>
</dbReference>
<evidence type="ECO:0000256" key="2">
    <source>
        <dbReference type="ARBA" id="ARBA00006500"/>
    </source>
</evidence>
<dbReference type="InterPro" id="IPR029069">
    <property type="entry name" value="HotDog_dom_sf"/>
</dbReference>
<dbReference type="Pfam" id="PF20791">
    <property type="entry name" value="Acyl-ACP_TE_C"/>
    <property type="match status" value="1"/>
</dbReference>
<comment type="subcellular location">
    <subcellularLocation>
        <location evidence="1 11">Plastid</location>
        <location evidence="1 11">Chloroplast</location>
    </subcellularLocation>
</comment>
<evidence type="ECO:0000256" key="4">
    <source>
        <dbReference type="ARBA" id="ARBA00022528"/>
    </source>
</evidence>
<keyword evidence="6 11" id="KW-0378">Hydrolase</keyword>
<accession>A0A699K774</accession>
<keyword evidence="9 11" id="KW-0443">Lipid metabolism</keyword>
<keyword evidence="4 11" id="KW-0150">Chloroplast</keyword>
<dbReference type="FunFam" id="3.10.129.10:FF:000014">
    <property type="entry name" value="Acyl-[acyl-carrier-protein] hydrolase"/>
    <property type="match status" value="1"/>
</dbReference>
<evidence type="ECO:0000259" key="13">
    <source>
        <dbReference type="Pfam" id="PF20791"/>
    </source>
</evidence>
<evidence type="ECO:0000256" key="9">
    <source>
        <dbReference type="ARBA" id="ARBA00023098"/>
    </source>
</evidence>
<evidence type="ECO:0000256" key="5">
    <source>
        <dbReference type="ARBA" id="ARBA00022640"/>
    </source>
</evidence>
<proteinExistence type="inferred from homology"/>
<protein>
    <recommendedName>
        <fullName evidence="11">Acyl-[acyl-carrier-protein] hydrolase</fullName>
        <ecNumber evidence="11">3.1.2.-</ecNumber>
    </recommendedName>
</protein>
<dbReference type="GO" id="GO:0000036">
    <property type="term" value="F:acyl carrier activity"/>
    <property type="evidence" value="ECO:0007669"/>
    <property type="project" value="TreeGrafter"/>
</dbReference>
<evidence type="ECO:0000259" key="12">
    <source>
        <dbReference type="Pfam" id="PF01643"/>
    </source>
</evidence>
<keyword evidence="3 11" id="KW-0444">Lipid biosynthesis</keyword>
<evidence type="ECO:0000313" key="14">
    <source>
        <dbReference type="EMBL" id="GFA75709.1"/>
    </source>
</evidence>
<reference evidence="14" key="1">
    <citation type="journal article" date="2019" name="Sci. Rep.">
        <title>Draft genome of Tanacetum cinerariifolium, the natural source of mosquito coil.</title>
        <authorList>
            <person name="Yamashiro T."/>
            <person name="Shiraishi A."/>
            <person name="Satake H."/>
            <person name="Nakayama K."/>
        </authorList>
    </citation>
    <scope>NUCLEOTIDE SEQUENCE</scope>
</reference>
<evidence type="ECO:0000256" key="6">
    <source>
        <dbReference type="ARBA" id="ARBA00022801"/>
    </source>
</evidence>
<dbReference type="Pfam" id="PF01643">
    <property type="entry name" value="Acyl-ACP_TE"/>
    <property type="match status" value="1"/>
</dbReference>
<dbReference type="EC" id="3.1.2.-" evidence="11"/>
<comment type="function">
    <text evidence="11">Plays an essential role in chain termination during de novo fatty acid synthesis.</text>
</comment>
<comment type="similarity">
    <text evidence="2 11">Belongs to the acyl-ACP thioesterase family.</text>
</comment>
<feature type="domain" description="Acyl-ACP thioesterase N-terminal hotdog" evidence="12">
    <location>
        <begin position="114"/>
        <end position="249"/>
    </location>
</feature>
<dbReference type="PANTHER" id="PTHR31727:SF13">
    <property type="entry name" value="ACYL-[ACYL-CARRIER-PROTEIN] HYDROLASE"/>
    <property type="match status" value="1"/>
</dbReference>
<dbReference type="EMBL" id="BKCJ010482174">
    <property type="protein sequence ID" value="GFA75709.1"/>
    <property type="molecule type" value="Genomic_DNA"/>
</dbReference>
<evidence type="ECO:0000256" key="11">
    <source>
        <dbReference type="RuleBase" id="RU363096"/>
    </source>
</evidence>
<comment type="caution">
    <text evidence="14">The sequence shown here is derived from an EMBL/GenBank/DDBJ whole genome shotgun (WGS) entry which is preliminary data.</text>
</comment>
<dbReference type="SUPFAM" id="SSF54637">
    <property type="entry name" value="Thioesterase/thiol ester dehydrase-isomerase"/>
    <property type="match status" value="2"/>
</dbReference>
<feature type="domain" description="Acyl-ACP thioesterase-like C-terminal" evidence="13">
    <location>
        <begin position="281"/>
        <end position="379"/>
    </location>
</feature>
<dbReference type="AlphaFoldDB" id="A0A699K774"/>
<name>A0A699K774_TANCI</name>
<dbReference type="InterPro" id="IPR002864">
    <property type="entry name" value="Acyl-ACP_thioesterase_NHD"/>
</dbReference>
<organism evidence="14">
    <name type="scientific">Tanacetum cinerariifolium</name>
    <name type="common">Dalmatian daisy</name>
    <name type="synonym">Chrysanthemum cinerariifolium</name>
    <dbReference type="NCBI Taxonomy" id="118510"/>
    <lineage>
        <taxon>Eukaryota</taxon>
        <taxon>Viridiplantae</taxon>
        <taxon>Streptophyta</taxon>
        <taxon>Embryophyta</taxon>
        <taxon>Tracheophyta</taxon>
        <taxon>Spermatophyta</taxon>
        <taxon>Magnoliopsida</taxon>
        <taxon>eudicotyledons</taxon>
        <taxon>Gunneridae</taxon>
        <taxon>Pentapetalae</taxon>
        <taxon>asterids</taxon>
        <taxon>campanulids</taxon>
        <taxon>Asterales</taxon>
        <taxon>Asteraceae</taxon>
        <taxon>Asteroideae</taxon>
        <taxon>Anthemideae</taxon>
        <taxon>Anthemidinae</taxon>
        <taxon>Tanacetum</taxon>
    </lineage>
</organism>
<keyword evidence="5 11" id="KW-0934">Plastid</keyword>
<dbReference type="PANTHER" id="PTHR31727">
    <property type="entry name" value="OLEOYL-ACYL CARRIER PROTEIN THIOESTERASE 1, CHLOROPLASTIC"/>
    <property type="match status" value="1"/>
</dbReference>
<dbReference type="GO" id="GO:0016297">
    <property type="term" value="F:fatty acyl-[ACP] hydrolase activity"/>
    <property type="evidence" value="ECO:0007669"/>
    <property type="project" value="InterPro"/>
</dbReference>
<dbReference type="InterPro" id="IPR049427">
    <property type="entry name" value="Acyl-ACP_TE_C"/>
</dbReference>
<keyword evidence="7 11" id="KW-0276">Fatty acid metabolism</keyword>
<evidence type="ECO:0000256" key="3">
    <source>
        <dbReference type="ARBA" id="ARBA00022516"/>
    </source>
</evidence>
<evidence type="ECO:0000256" key="1">
    <source>
        <dbReference type="ARBA" id="ARBA00004229"/>
    </source>
</evidence>
<sequence length="394" mass="45081">MDVMAAATSFFRIWSPRHGFGCMTSRTKLGCKVETIDVCDIKTTYNLSSSMQLKANARAFEKEITTRSTGVMDWSMLVAAITTNFLEREMMFHLKRKSQAKASDVGLGRLVQDGLVYRQNVCIRSYETGPDGTTLIETLMNHMQDTALNHTKTIGLLGDALGSTPEMKKKNLVWVVTKMQLVVDRYPTCDDVVQIDTWRAVSGKNSGRTDWLFHDSQTGKILVRASSKWVMMNKETRRLSKYPDEVRAELEPYYMDTPPIIEEDTKSNMELDKSIEYVCKGLLATWKDLDMNQHVNNVKYLGWILESVPKRIQENYELASMTLEYRRECRKDNVLQSQTFVLSNNNGEKADLNHVDCQHLLQLEGECKGKIMKGRTHWRLNVQKKAKVGMTDCS</sequence>
<dbReference type="CDD" id="cd00586">
    <property type="entry name" value="4HBT"/>
    <property type="match status" value="1"/>
</dbReference>
<evidence type="ECO:0000256" key="7">
    <source>
        <dbReference type="ARBA" id="ARBA00022832"/>
    </source>
</evidence>
<keyword evidence="10 11" id="KW-0275">Fatty acid biosynthesis</keyword>
<keyword evidence="8" id="KW-0809">Transit peptide</keyword>
<gene>
    <name evidence="14" type="ORF">Tci_647681</name>
</gene>
<evidence type="ECO:0000256" key="10">
    <source>
        <dbReference type="ARBA" id="ARBA00023160"/>
    </source>
</evidence>
<dbReference type="InterPro" id="IPR045023">
    <property type="entry name" value="FATA/B"/>
</dbReference>
<evidence type="ECO:0000256" key="8">
    <source>
        <dbReference type="ARBA" id="ARBA00022946"/>
    </source>
</evidence>